<accession>A0A4R3ZP53</accession>
<dbReference type="Gene3D" id="1.10.268.10">
    <property type="entry name" value="Topoisomerase, domain 3"/>
    <property type="match status" value="1"/>
</dbReference>
<proteinExistence type="predicted"/>
<sequence>MGAAGAIGGWFEPSDEVGRAWDEAEAILRACDDLDAVMAAIHDADSPVEARRALKRDFGFTGRQAALLLTLPVLSFTRSERERLAGGRRARLELLADVTGVLPAVPADGDVSEQAPAAAAEPAHTESAHAEPAHQSPPPAEVDPAAPVLAGPDDGWSAEFDGAFARISGAMAASWGDAAPDPAPADDLAAPRDPAPTAAAPVGPARPGRRSAAVEQDAWAVLDEQIGELCDALAELLRVPAPAPAVVAVDDPRSSDSPSGVLLDGSGVDDETGIRTLLWHLRRTGLDSVEGLLPFAEPLTTERGFDVQAARYEDAMGAGVLGFEPGGDATWAGRLWPIAERSGFGYAVSYRGGPDAGSVWAYGGGQPLHRLWDSVVDLLVELYQAVTAGAPCDSALAAVAAGRVVWTNLG</sequence>
<dbReference type="GO" id="GO:0003918">
    <property type="term" value="F:DNA topoisomerase type II (double strand cut, ATP-hydrolyzing) activity"/>
    <property type="evidence" value="ECO:0007669"/>
    <property type="project" value="InterPro"/>
</dbReference>
<dbReference type="EMBL" id="SMCX01000032">
    <property type="protein sequence ID" value="TCW20524.1"/>
    <property type="molecule type" value="Genomic_DNA"/>
</dbReference>
<dbReference type="AlphaFoldDB" id="A0A4R3ZP53"/>
<dbReference type="InterPro" id="IPR013757">
    <property type="entry name" value="Topo_IIA_A_a_sf"/>
</dbReference>
<dbReference type="RefSeq" id="WP_131886480.1">
    <property type="nucleotide sequence ID" value="NZ_CP143053.1"/>
</dbReference>
<organism evidence="2 3">
    <name type="scientific">Dietzia cinnamea</name>
    <dbReference type="NCBI Taxonomy" id="321318"/>
    <lineage>
        <taxon>Bacteria</taxon>
        <taxon>Bacillati</taxon>
        <taxon>Actinomycetota</taxon>
        <taxon>Actinomycetes</taxon>
        <taxon>Mycobacteriales</taxon>
        <taxon>Dietziaceae</taxon>
        <taxon>Dietzia</taxon>
    </lineage>
</organism>
<protein>
    <recommendedName>
        <fullName evidence="4">DNA gyrase subunit A</fullName>
    </recommendedName>
</protein>
<feature type="region of interest" description="Disordered" evidence="1">
    <location>
        <begin position="106"/>
        <end position="154"/>
    </location>
</feature>
<name>A0A4R3ZP53_9ACTN</name>
<dbReference type="GO" id="GO:0003677">
    <property type="term" value="F:DNA binding"/>
    <property type="evidence" value="ECO:0007669"/>
    <property type="project" value="InterPro"/>
</dbReference>
<reference evidence="2 3" key="1">
    <citation type="submission" date="2019-03" db="EMBL/GenBank/DDBJ databases">
        <title>Root nodule microbial communities of legume samples collected from USA, Mexico and Botswana.</title>
        <authorList>
            <person name="Hirsch A."/>
        </authorList>
    </citation>
    <scope>NUCLEOTIDE SEQUENCE [LARGE SCALE GENOMIC DNA]</scope>
    <source>
        <strain evidence="2 3">55</strain>
    </source>
</reference>
<dbReference type="Proteomes" id="UP000295805">
    <property type="component" value="Unassembled WGS sequence"/>
</dbReference>
<evidence type="ECO:0000256" key="1">
    <source>
        <dbReference type="SAM" id="MobiDB-lite"/>
    </source>
</evidence>
<evidence type="ECO:0000313" key="2">
    <source>
        <dbReference type="EMBL" id="TCW20524.1"/>
    </source>
</evidence>
<dbReference type="GeneID" id="89529132"/>
<feature type="compositionally biased region" description="Basic and acidic residues" evidence="1">
    <location>
        <begin position="123"/>
        <end position="132"/>
    </location>
</feature>
<dbReference type="GO" id="GO:0005524">
    <property type="term" value="F:ATP binding"/>
    <property type="evidence" value="ECO:0007669"/>
    <property type="project" value="InterPro"/>
</dbReference>
<evidence type="ECO:0008006" key="4">
    <source>
        <dbReference type="Google" id="ProtNLM"/>
    </source>
</evidence>
<gene>
    <name evidence="2" type="ORF">EDD19_13222</name>
</gene>
<evidence type="ECO:0000313" key="3">
    <source>
        <dbReference type="Proteomes" id="UP000295805"/>
    </source>
</evidence>
<comment type="caution">
    <text evidence="2">The sequence shown here is derived from an EMBL/GenBank/DDBJ whole genome shotgun (WGS) entry which is preliminary data.</text>
</comment>
<feature type="region of interest" description="Disordered" evidence="1">
    <location>
        <begin position="176"/>
        <end position="209"/>
    </location>
</feature>